<organism evidence="13">
    <name type="scientific">Enterobius vermicularis</name>
    <name type="common">Human pinworm</name>
    <dbReference type="NCBI Taxonomy" id="51028"/>
    <lineage>
        <taxon>Eukaryota</taxon>
        <taxon>Metazoa</taxon>
        <taxon>Ecdysozoa</taxon>
        <taxon>Nematoda</taxon>
        <taxon>Chromadorea</taxon>
        <taxon>Rhabditida</taxon>
        <taxon>Spirurina</taxon>
        <taxon>Oxyuridomorpha</taxon>
        <taxon>Oxyuroidea</taxon>
        <taxon>Oxyuridae</taxon>
        <taxon>Enterobius</taxon>
    </lineage>
</organism>
<reference evidence="13" key="1">
    <citation type="submission" date="2017-02" db="UniProtKB">
        <authorList>
            <consortium name="WormBaseParasite"/>
        </authorList>
    </citation>
    <scope>IDENTIFICATION</scope>
</reference>
<evidence type="ECO:0000313" key="13">
    <source>
        <dbReference type="WBParaSite" id="EVEC_0001141501-mRNA-1"/>
    </source>
</evidence>
<feature type="region of interest" description="Disordered" evidence="9">
    <location>
        <begin position="198"/>
        <end position="222"/>
    </location>
</feature>
<proteinExistence type="inferred from homology"/>
<dbReference type="GO" id="GO:0030628">
    <property type="term" value="F:pre-mRNA 3'-splice site binding"/>
    <property type="evidence" value="ECO:0007669"/>
    <property type="project" value="UniProtKB-UniRule"/>
</dbReference>
<feature type="compositionally biased region" description="Acidic residues" evidence="9">
    <location>
        <begin position="210"/>
        <end position="222"/>
    </location>
</feature>
<evidence type="ECO:0000256" key="4">
    <source>
        <dbReference type="ARBA" id="ARBA00022664"/>
    </source>
</evidence>
<protein>
    <recommendedName>
        <fullName evidence="3 8">Pre-mRNA-splicing factor SLU7</fullName>
    </recommendedName>
</protein>
<dbReference type="PANTHER" id="PTHR12942:SF2">
    <property type="entry name" value="PRE-MRNA-SPLICING FACTOR SLU7"/>
    <property type="match status" value="1"/>
</dbReference>
<feature type="compositionally biased region" description="Basic and acidic residues" evidence="9">
    <location>
        <begin position="198"/>
        <end position="209"/>
    </location>
</feature>
<dbReference type="InterPro" id="IPR039974">
    <property type="entry name" value="Splicing_factor_SLU7"/>
</dbReference>
<dbReference type="EMBL" id="UXUI01011130">
    <property type="protein sequence ID" value="VDD95972.1"/>
    <property type="molecule type" value="Genomic_DNA"/>
</dbReference>
<dbReference type="WBParaSite" id="EVEC_0001141501-mRNA-1">
    <property type="protein sequence ID" value="EVEC_0001141501-mRNA-1"/>
    <property type="gene ID" value="EVEC_0001141501"/>
</dbReference>
<feature type="compositionally biased region" description="Basic and acidic residues" evidence="9">
    <location>
        <begin position="557"/>
        <end position="589"/>
    </location>
</feature>
<dbReference type="Proteomes" id="UP000274131">
    <property type="component" value="Unassembled WGS sequence"/>
</dbReference>
<gene>
    <name evidence="11" type="ORF">EVEC_LOCUS10723</name>
</gene>
<comment type="function">
    <text evidence="8">Involved in pre-mRNA splicing.</text>
</comment>
<evidence type="ECO:0000256" key="8">
    <source>
        <dbReference type="RuleBase" id="RU367071"/>
    </source>
</evidence>
<dbReference type="PANTHER" id="PTHR12942">
    <property type="entry name" value="STEP II SPLICING FACTOR SLU7"/>
    <property type="match status" value="1"/>
</dbReference>
<evidence type="ECO:0000256" key="9">
    <source>
        <dbReference type="SAM" id="MobiDB-lite"/>
    </source>
</evidence>
<evidence type="ECO:0000256" key="5">
    <source>
        <dbReference type="ARBA" id="ARBA00022728"/>
    </source>
</evidence>
<evidence type="ECO:0000256" key="3">
    <source>
        <dbReference type="ARBA" id="ARBA00021377"/>
    </source>
</evidence>
<evidence type="ECO:0000256" key="7">
    <source>
        <dbReference type="ARBA" id="ARBA00023242"/>
    </source>
</evidence>
<feature type="region of interest" description="Disordered" evidence="9">
    <location>
        <begin position="462"/>
        <end position="604"/>
    </location>
</feature>
<evidence type="ECO:0000259" key="10">
    <source>
        <dbReference type="Pfam" id="PF11708"/>
    </source>
</evidence>
<keyword evidence="4 8" id="KW-0507">mRNA processing</keyword>
<evidence type="ECO:0000256" key="1">
    <source>
        <dbReference type="ARBA" id="ARBA00004123"/>
    </source>
</evidence>
<feature type="compositionally biased region" description="Basic and acidic residues" evidence="9">
    <location>
        <begin position="487"/>
        <end position="518"/>
    </location>
</feature>
<feature type="compositionally biased region" description="Basic and acidic residues" evidence="9">
    <location>
        <begin position="463"/>
        <end position="473"/>
    </location>
</feature>
<feature type="compositionally biased region" description="Basic and acidic residues" evidence="9">
    <location>
        <begin position="30"/>
        <end position="45"/>
    </location>
</feature>
<evidence type="ECO:0000256" key="6">
    <source>
        <dbReference type="ARBA" id="ARBA00023187"/>
    </source>
</evidence>
<keyword evidence="6 8" id="KW-0508">mRNA splicing</keyword>
<dbReference type="Pfam" id="PF11708">
    <property type="entry name" value="Slu7"/>
    <property type="match status" value="1"/>
</dbReference>
<evidence type="ECO:0000313" key="11">
    <source>
        <dbReference type="EMBL" id="VDD95972.1"/>
    </source>
</evidence>
<sequence length="632" mass="73351">MQLVSGKMASASQIPASELIKGGIGLGDVQESRKTKDEYRKQKDLEEERKLGIAPAMVDVETGRDINPHIPEFIAKNPWYVPSSGPTLKHQRPHPERQVKMSTIDSWYRRGPTNKVATKFKEGACENCGSMTHKKKECFERPRKIGARWTGMNFASDDYAQPDLKLNWDAKRDRWNGYDPGTYSQVVEEYEKREQTRKQLREAKMAEGKVEEDDSKGEQTADEDMYADDADMAGVTVDMDSRTRITVRNLRIREDTAKYLYNLDPNGPYYDPKSRSMRENPFANMPGKEREAAKFAGENFIRYTGEVVQANEAQVFAWQARCKGIDVHALAEPTKLEAMKREYEKQKIGSKKEHKEKLLEKYGGEEYLDAPPKELLLAQTENYVEYSRKGKVIKGEERPVVRSRYEEDKYINNHTSVWGSYWRDGQWGYSCCHSFVKFSYCIGKVGYEVNRELPSVLPAAIKQENDNGERKFEEEDEDGQSSSNETRSGDEVDSEKERVFESERQTEIERREREDRRREKIRKKRKRQEEKKRKNKKKEGRKGRGDGKQSSSSETEEDKKNDEELKKAIAKAKQDWRAGEKMALEDDRKRKYHSTYETQAPTDAEMEAYRLTQIHSADPMAGYIAEKRRRGK</sequence>
<dbReference type="OrthoDB" id="249612at2759"/>
<comment type="subunit">
    <text evidence="8">Associated with the spliceosome.</text>
</comment>
<dbReference type="GO" id="GO:0000398">
    <property type="term" value="P:mRNA splicing, via spliceosome"/>
    <property type="evidence" value="ECO:0007669"/>
    <property type="project" value="UniProtKB-UniRule"/>
</dbReference>
<comment type="similarity">
    <text evidence="2 8">Belongs to the SLU7 family.</text>
</comment>
<keyword evidence="5 8" id="KW-0747">Spliceosome</keyword>
<keyword evidence="7 8" id="KW-0539">Nucleus</keyword>
<dbReference type="STRING" id="51028.A0A0N4VKM7"/>
<name>A0A0N4VKM7_ENTVE</name>
<comment type="subcellular location">
    <subcellularLocation>
        <location evidence="1 8">Nucleus</location>
    </subcellularLocation>
</comment>
<evidence type="ECO:0000313" key="12">
    <source>
        <dbReference type="Proteomes" id="UP000274131"/>
    </source>
</evidence>
<dbReference type="AlphaFoldDB" id="A0A0N4VKM7"/>
<feature type="domain" description="Pre-mRNA-splicing factor SLU7" evidence="10">
    <location>
        <begin position="166"/>
        <end position="420"/>
    </location>
</feature>
<reference evidence="11 12" key="2">
    <citation type="submission" date="2018-10" db="EMBL/GenBank/DDBJ databases">
        <authorList>
            <consortium name="Pathogen Informatics"/>
        </authorList>
    </citation>
    <scope>NUCLEOTIDE SEQUENCE [LARGE SCALE GENOMIC DNA]</scope>
</reference>
<dbReference type="InterPro" id="IPR021715">
    <property type="entry name" value="Slu7_dom"/>
</dbReference>
<evidence type="ECO:0000256" key="2">
    <source>
        <dbReference type="ARBA" id="ARBA00007203"/>
    </source>
</evidence>
<feature type="region of interest" description="Disordered" evidence="9">
    <location>
        <begin position="1"/>
        <end position="45"/>
    </location>
</feature>
<accession>A0A0N4VKM7</accession>
<dbReference type="GO" id="GO:0005681">
    <property type="term" value="C:spliceosomal complex"/>
    <property type="evidence" value="ECO:0007669"/>
    <property type="project" value="UniProtKB-UniRule"/>
</dbReference>
<keyword evidence="12" id="KW-1185">Reference proteome</keyword>